<gene>
    <name evidence="2" type="ORF">HLB44_07470</name>
</gene>
<reference evidence="2 3" key="1">
    <citation type="submission" date="2020-05" db="EMBL/GenBank/DDBJ databases">
        <title>Aquincola sp. isolate from soil.</title>
        <authorList>
            <person name="Han J."/>
            <person name="Kim D.-U."/>
        </authorList>
    </citation>
    <scope>NUCLEOTIDE SEQUENCE [LARGE SCALE GENOMIC DNA]</scope>
    <source>
        <strain evidence="2 3">S2</strain>
    </source>
</reference>
<evidence type="ECO:0000256" key="1">
    <source>
        <dbReference type="SAM" id="SignalP"/>
    </source>
</evidence>
<comment type="caution">
    <text evidence="2">The sequence shown here is derived from an EMBL/GenBank/DDBJ whole genome shotgun (WGS) entry which is preliminary data.</text>
</comment>
<organism evidence="2 3">
    <name type="scientific">Pseudaquabacterium terrae</name>
    <dbReference type="NCBI Taxonomy" id="2732868"/>
    <lineage>
        <taxon>Bacteria</taxon>
        <taxon>Pseudomonadati</taxon>
        <taxon>Pseudomonadota</taxon>
        <taxon>Betaproteobacteria</taxon>
        <taxon>Burkholderiales</taxon>
        <taxon>Sphaerotilaceae</taxon>
        <taxon>Pseudaquabacterium</taxon>
    </lineage>
</organism>
<protein>
    <submittedName>
        <fullName evidence="2">Uncharacterized protein</fullName>
    </submittedName>
</protein>
<dbReference type="RefSeq" id="WP_173121921.1">
    <property type="nucleotide sequence ID" value="NZ_JABRWJ010000002.1"/>
</dbReference>
<name>A0ABX2EDY0_9BURK</name>
<proteinExistence type="predicted"/>
<accession>A0ABX2EDY0</accession>
<evidence type="ECO:0000313" key="3">
    <source>
        <dbReference type="Proteomes" id="UP000737171"/>
    </source>
</evidence>
<evidence type="ECO:0000313" key="2">
    <source>
        <dbReference type="EMBL" id="NRF66818.1"/>
    </source>
</evidence>
<keyword evidence="3" id="KW-1185">Reference proteome</keyword>
<sequence length="313" mass="32700">MKKLLLAVAALTPLFAHAAVGDQVIANSSNTVSVQTWATHAGAVVGLFFKDAQGNVFNFVNNSDHGRDIQMAVTLDGYCEALNPTEAGRANDGSSPSTTSAIGSMSLLAPNKLYSSVHPAYWLSPGQAVGTQSPGCTPAPGGIAVNSTAVSSDVMYKVITVGIGANDLQKVVMYQSSLTSANARTMATWQVPALYLIPEFTHFEKYTGTSWTDMAQGAADPTTSYATEFVANTIMVSNAAGTRAVGVWSPGSSMVGARYLSGITSDPTTTITANKFLGPFAAGQTLNAVSYFVVGTRAEVQRIMTQSVIGQLY</sequence>
<keyword evidence="1" id="KW-0732">Signal</keyword>
<dbReference type="Proteomes" id="UP000737171">
    <property type="component" value="Unassembled WGS sequence"/>
</dbReference>
<feature type="signal peptide" evidence="1">
    <location>
        <begin position="1"/>
        <end position="18"/>
    </location>
</feature>
<feature type="chain" id="PRO_5047229937" evidence="1">
    <location>
        <begin position="19"/>
        <end position="313"/>
    </location>
</feature>
<dbReference type="EMBL" id="JABRWJ010000002">
    <property type="protein sequence ID" value="NRF66818.1"/>
    <property type="molecule type" value="Genomic_DNA"/>
</dbReference>